<sequence length="180" mass="20206">MKINSITSIFSITLFFLLILNTSFANTDCYNCSSLSGIIRVTDFVPTVSDENIILDFNISCKVPSNWGDRNIFVNSVVVKKNDLVINPTSFDPIINCIDQNYQRQIKINECSESVYSVSFDYNINEPGCVGGNCKGLTKFVAIKSCNPNKTTQTIPDNNFVPLVFVFTFVLFVLLKNKKK</sequence>
<evidence type="ECO:0000313" key="3">
    <source>
        <dbReference type="Proteomes" id="UP000526302"/>
    </source>
</evidence>
<keyword evidence="1" id="KW-1133">Transmembrane helix</keyword>
<proteinExistence type="predicted"/>
<organism evidence="2 3">
    <name type="scientific">Candidatus Iainarchaeum sp</name>
    <dbReference type="NCBI Taxonomy" id="3101447"/>
    <lineage>
        <taxon>Archaea</taxon>
        <taxon>Candidatus Iainarchaeota</taxon>
        <taxon>Candidatus Iainarchaeia</taxon>
        <taxon>Candidatus Iainarchaeales</taxon>
        <taxon>Candidatus Iainarchaeaceae</taxon>
        <taxon>Candidatus Iainarchaeum</taxon>
    </lineage>
</organism>
<reference evidence="2 3" key="1">
    <citation type="journal article" date="2020" name="Biotechnol. Biofuels">
        <title>New insights from the biogas microbiome by comprehensive genome-resolved metagenomics of nearly 1600 species originating from multiple anaerobic digesters.</title>
        <authorList>
            <person name="Campanaro S."/>
            <person name="Treu L."/>
            <person name="Rodriguez-R L.M."/>
            <person name="Kovalovszki A."/>
            <person name="Ziels R.M."/>
            <person name="Maus I."/>
            <person name="Zhu X."/>
            <person name="Kougias P.G."/>
            <person name="Basile A."/>
            <person name="Luo G."/>
            <person name="Schluter A."/>
            <person name="Konstantinidis K.T."/>
            <person name="Angelidaki I."/>
        </authorList>
    </citation>
    <scope>NUCLEOTIDE SEQUENCE [LARGE SCALE GENOMIC DNA]</scope>
    <source>
        <strain evidence="2">AS22ysBPME_79</strain>
    </source>
</reference>
<dbReference type="AlphaFoldDB" id="A0A7K4BZZ1"/>
<feature type="transmembrane region" description="Helical" evidence="1">
    <location>
        <begin position="159"/>
        <end position="175"/>
    </location>
</feature>
<keyword evidence="1" id="KW-0472">Membrane</keyword>
<comment type="caution">
    <text evidence="2">The sequence shown here is derived from an EMBL/GenBank/DDBJ whole genome shotgun (WGS) entry which is preliminary data.</text>
</comment>
<dbReference type="Proteomes" id="UP000526302">
    <property type="component" value="Unassembled WGS sequence"/>
</dbReference>
<name>A0A7K4BZZ1_9ARCH</name>
<keyword evidence="1" id="KW-0812">Transmembrane</keyword>
<gene>
    <name evidence="2" type="ORF">GX950_03330</name>
</gene>
<accession>A0A7K4BZZ1</accession>
<evidence type="ECO:0000313" key="2">
    <source>
        <dbReference type="EMBL" id="NMA44813.1"/>
    </source>
</evidence>
<evidence type="ECO:0000256" key="1">
    <source>
        <dbReference type="SAM" id="Phobius"/>
    </source>
</evidence>
<dbReference type="EMBL" id="JAAZKV010000024">
    <property type="protein sequence ID" value="NMA44813.1"/>
    <property type="molecule type" value="Genomic_DNA"/>
</dbReference>
<protein>
    <submittedName>
        <fullName evidence="2">Uncharacterized protein</fullName>
    </submittedName>
</protein>